<reference evidence="5" key="1">
    <citation type="journal article" date="2022" name="DNA Res.">
        <title>Genome analysis of five recently described species of the CUG-Ser clade uncovers Candida theae as a new hybrid lineage with pathogenic potential in the Candida parapsilosis species complex.</title>
        <authorList>
            <person name="Mixao V."/>
            <person name="Del Olmo V."/>
            <person name="Hegedusova E."/>
            <person name="Saus E."/>
            <person name="Pryszcz L."/>
            <person name="Cillingova A."/>
            <person name="Nosek J."/>
            <person name="Gabaldon T."/>
        </authorList>
    </citation>
    <scope>NUCLEOTIDE SEQUENCE</scope>
    <source>
        <strain evidence="5">CBS 10844</strain>
    </source>
</reference>
<feature type="compositionally biased region" description="Acidic residues" evidence="3">
    <location>
        <begin position="590"/>
        <end position="609"/>
    </location>
</feature>
<feature type="compositionally biased region" description="Acidic residues" evidence="3">
    <location>
        <begin position="546"/>
        <end position="557"/>
    </location>
</feature>
<feature type="region of interest" description="Disordered" evidence="3">
    <location>
        <begin position="537"/>
        <end position="613"/>
    </location>
</feature>
<protein>
    <submittedName>
        <fullName evidence="5">TRS33</fullName>
    </submittedName>
</protein>
<sequence>MPQDLLDQQSQIANTSLQLLLQEIVPTSIRVSKQVLNLSATNETKDEQTRIDKELSKIRDDLPGTVNVFDSQFLQQNSDEITLRIETYGFNLGWKIAEVLLYKNSRTKIVDILDIMKFVCRDVWKCFYDKQMDNLRTNHRGTFVLVDNNYKLINQLNSPRGAQDTLDKAKLYMWFPCGVIKGILMSFGVEAQVAAEITQFPSVIFNIHTTPPVAVAAGDGILGKGATTTAATTAATTASASDTGSTIGAALVLHLHPLILEDTRIIKRSKPSTPVTSPGPSPVHTPRSIRSTENLNYLFKLSRTEDNLKSTEASEYADIERTILAEASAATAAAQTGLLKDEHGSNEEIRQRRFIIQPDPQTLASINVSEETGEDLNLPNELSNMVEDYIALEPQASHKRKKRGNAKYNEEPPSNPEQVVHFNEDSQLQDSSTNTTEEDNTDYVFDVYHLSEPLTSANHPTTQIGYIRFFDDDDENQSSFLLNNEEDEQDRKPSVLTDDEDSNAESFYQNDYPSDEDAEGLEHLDSFDEEFDKLKIGDYGNLQGGDGEENDEDEDVQDVQGYEPRDGIGFSGDDEYLDYDEMERYMNLKEEEEEEEEEEDDVEEDDDLGEEKFKRNRFFKSDDNDPIAMHRDRIFGELERMIKKAPN</sequence>
<dbReference type="Gene3D" id="3.30.1380.20">
    <property type="entry name" value="Trafficking protein particle complex subunit 3"/>
    <property type="match status" value="1"/>
</dbReference>
<organism evidence="5 6">
    <name type="scientific">Candida oxycetoniae</name>
    <dbReference type="NCBI Taxonomy" id="497107"/>
    <lineage>
        <taxon>Eukaryota</taxon>
        <taxon>Fungi</taxon>
        <taxon>Dikarya</taxon>
        <taxon>Ascomycota</taxon>
        <taxon>Saccharomycotina</taxon>
        <taxon>Pichiomycetes</taxon>
        <taxon>Debaryomycetaceae</taxon>
        <taxon>Candida/Lodderomyces clade</taxon>
        <taxon>Candida</taxon>
    </lineage>
</organism>
<comment type="similarity">
    <text evidence="2">Belongs to the IWR1/SLC7A6OS family.</text>
</comment>
<evidence type="ECO:0000313" key="6">
    <source>
        <dbReference type="Proteomes" id="UP001202479"/>
    </source>
</evidence>
<dbReference type="PANTHER" id="PTHR12817:SF0">
    <property type="entry name" value="GEO08327P1"/>
    <property type="match status" value="1"/>
</dbReference>
<feature type="region of interest" description="Disordered" evidence="3">
    <location>
        <begin position="269"/>
        <end position="289"/>
    </location>
</feature>
<accession>A0AAI9SY55</accession>
<comment type="caution">
    <text evidence="5">The sequence shown here is derived from an EMBL/GenBank/DDBJ whole genome shotgun (WGS) entry which is preliminary data.</text>
</comment>
<keyword evidence="6" id="KW-1185">Reference proteome</keyword>
<dbReference type="PANTHER" id="PTHR12817">
    <property type="entry name" value="TRAFFICKING PROTEIN PARTICLE COMPLEX SUBUNIT 6B"/>
    <property type="match status" value="1"/>
</dbReference>
<dbReference type="AlphaFoldDB" id="A0AAI9SY55"/>
<evidence type="ECO:0000259" key="4">
    <source>
        <dbReference type="Pfam" id="PF08574"/>
    </source>
</evidence>
<dbReference type="Pfam" id="PF08574">
    <property type="entry name" value="Iwr1"/>
    <property type="match status" value="1"/>
</dbReference>
<feature type="domain" description="Transcription factor Iwr1" evidence="4">
    <location>
        <begin position="442"/>
        <end position="516"/>
    </location>
</feature>
<dbReference type="EMBL" id="JAHUZD010000067">
    <property type="protein sequence ID" value="KAI3405138.2"/>
    <property type="molecule type" value="Genomic_DNA"/>
</dbReference>
<dbReference type="GeneID" id="73379711"/>
<evidence type="ECO:0000256" key="3">
    <source>
        <dbReference type="SAM" id="MobiDB-lite"/>
    </source>
</evidence>
<feature type="region of interest" description="Disordered" evidence="3">
    <location>
        <begin position="482"/>
        <end position="519"/>
    </location>
</feature>
<name>A0AAI9SY55_9ASCO</name>
<dbReference type="Pfam" id="PF04051">
    <property type="entry name" value="TRAPP"/>
    <property type="match status" value="1"/>
</dbReference>
<evidence type="ECO:0000256" key="1">
    <source>
        <dbReference type="ARBA" id="ARBA00006218"/>
    </source>
</evidence>
<evidence type="ECO:0000313" key="5">
    <source>
        <dbReference type="EMBL" id="KAI3405138.2"/>
    </source>
</evidence>
<comment type="similarity">
    <text evidence="1">Belongs to the TRAPP small subunits family. BET3 subfamily.</text>
</comment>
<dbReference type="InterPro" id="IPR007194">
    <property type="entry name" value="TRAPP_component"/>
</dbReference>
<proteinExistence type="inferred from homology"/>
<feature type="region of interest" description="Disordered" evidence="3">
    <location>
        <begin position="393"/>
        <end position="420"/>
    </location>
</feature>
<dbReference type="InterPro" id="IPR013883">
    <property type="entry name" value="TF_Iwr1_dom"/>
</dbReference>
<dbReference type="GO" id="GO:0030008">
    <property type="term" value="C:TRAPP complex"/>
    <property type="evidence" value="ECO:0007669"/>
    <property type="project" value="TreeGrafter"/>
</dbReference>
<evidence type="ECO:0000256" key="2">
    <source>
        <dbReference type="ARBA" id="ARBA00010218"/>
    </source>
</evidence>
<dbReference type="GO" id="GO:0006888">
    <property type="term" value="P:endoplasmic reticulum to Golgi vesicle-mediated transport"/>
    <property type="evidence" value="ECO:0007669"/>
    <property type="project" value="TreeGrafter"/>
</dbReference>
<dbReference type="GO" id="GO:0005801">
    <property type="term" value="C:cis-Golgi network"/>
    <property type="evidence" value="ECO:0007669"/>
    <property type="project" value="TreeGrafter"/>
</dbReference>
<dbReference type="SUPFAM" id="SSF111126">
    <property type="entry name" value="Ligand-binding domain in the NO signalling and Golgi transport"/>
    <property type="match status" value="1"/>
</dbReference>
<dbReference type="Proteomes" id="UP001202479">
    <property type="component" value="Unassembled WGS sequence"/>
</dbReference>
<dbReference type="InterPro" id="IPR037992">
    <property type="entry name" value="TRAPPC6/Trs33"/>
</dbReference>
<dbReference type="CDD" id="cd14944">
    <property type="entry name" value="TRAPPC6A_Trs33"/>
    <property type="match status" value="1"/>
</dbReference>
<dbReference type="RefSeq" id="XP_049180883.1">
    <property type="nucleotide sequence ID" value="XM_049323287.1"/>
</dbReference>
<dbReference type="InterPro" id="IPR024096">
    <property type="entry name" value="NO_sig/Golgi_transp_ligand-bd"/>
</dbReference>
<gene>
    <name evidence="5" type="ORF">KGF56_002094</name>
</gene>
<feature type="compositionally biased region" description="Acidic residues" evidence="3">
    <location>
        <begin position="572"/>
        <end position="581"/>
    </location>
</feature>
<dbReference type="GO" id="GO:0005802">
    <property type="term" value="C:trans-Golgi network"/>
    <property type="evidence" value="ECO:0007669"/>
    <property type="project" value="TreeGrafter"/>
</dbReference>